<organism evidence="1 2">
    <name type="scientific">Bradyrhizobium yuanmingense</name>
    <dbReference type="NCBI Taxonomy" id="108015"/>
    <lineage>
        <taxon>Bacteria</taxon>
        <taxon>Pseudomonadati</taxon>
        <taxon>Pseudomonadota</taxon>
        <taxon>Alphaproteobacteria</taxon>
        <taxon>Hyphomicrobiales</taxon>
        <taxon>Nitrobacteraceae</taxon>
        <taxon>Bradyrhizobium</taxon>
    </lineage>
</organism>
<name>A0A0R3CM88_9BRAD</name>
<sequence>MQTLSLVEGFGALITVIVHLKIVQLDVTGVSTLSKGLLEYFFDCLLIATIRRTRLRAEVHS</sequence>
<evidence type="ECO:0000313" key="1">
    <source>
        <dbReference type="EMBL" id="KRP98853.1"/>
    </source>
</evidence>
<dbReference type="AlphaFoldDB" id="A0A0R3CM88"/>
<reference evidence="1 2" key="1">
    <citation type="submission" date="2015-09" db="EMBL/GenBank/DDBJ databases">
        <title>Draft Genome Sequence of the Strain BR 3267 (Bradyrhizobium yuanmingense) recommended as inoculant for cowpea in Brazil.</title>
        <authorList>
            <person name="Simoes-Araujo J.L."/>
            <person name="Zilli J.E."/>
        </authorList>
    </citation>
    <scope>NUCLEOTIDE SEQUENCE [LARGE SCALE GENOMIC DNA]</scope>
    <source>
        <strain evidence="1 2">BR3267</strain>
    </source>
</reference>
<comment type="caution">
    <text evidence="1">The sequence shown here is derived from an EMBL/GenBank/DDBJ whole genome shotgun (WGS) entry which is preliminary data.</text>
</comment>
<gene>
    <name evidence="1" type="ORF">AOQ72_16160</name>
</gene>
<evidence type="ECO:0000313" key="2">
    <source>
        <dbReference type="Proteomes" id="UP000051380"/>
    </source>
</evidence>
<dbReference type="Proteomes" id="UP000051380">
    <property type="component" value="Unassembled WGS sequence"/>
</dbReference>
<accession>A0A0R3CM88</accession>
<proteinExistence type="predicted"/>
<protein>
    <submittedName>
        <fullName evidence="1">Uncharacterized protein</fullName>
    </submittedName>
</protein>
<dbReference type="EMBL" id="LJYF01000016">
    <property type="protein sequence ID" value="KRP98853.1"/>
    <property type="molecule type" value="Genomic_DNA"/>
</dbReference>